<name>A0A0F9MY18_9ZZZZ</name>
<comment type="caution">
    <text evidence="2">The sequence shown here is derived from an EMBL/GenBank/DDBJ whole genome shotgun (WGS) entry which is preliminary data.</text>
</comment>
<sequence>MILLLLQLTDLTLACLLAGGAWVALIERDATLVAARMLCLMLALAVFGLSFLV</sequence>
<keyword evidence="1" id="KW-0812">Transmembrane</keyword>
<dbReference type="EMBL" id="LAZR01004937">
    <property type="protein sequence ID" value="KKN04297.1"/>
    <property type="molecule type" value="Genomic_DNA"/>
</dbReference>
<evidence type="ECO:0000313" key="2">
    <source>
        <dbReference type="EMBL" id="KKN04297.1"/>
    </source>
</evidence>
<gene>
    <name evidence="2" type="ORF">LCGC14_1099000</name>
</gene>
<feature type="transmembrane region" description="Helical" evidence="1">
    <location>
        <begin position="33"/>
        <end position="52"/>
    </location>
</feature>
<protein>
    <submittedName>
        <fullName evidence="2">Uncharacterized protein</fullName>
    </submittedName>
</protein>
<proteinExistence type="predicted"/>
<dbReference type="AlphaFoldDB" id="A0A0F9MY18"/>
<keyword evidence="1" id="KW-1133">Transmembrane helix</keyword>
<reference evidence="2" key="1">
    <citation type="journal article" date="2015" name="Nature">
        <title>Complex archaea that bridge the gap between prokaryotes and eukaryotes.</title>
        <authorList>
            <person name="Spang A."/>
            <person name="Saw J.H."/>
            <person name="Jorgensen S.L."/>
            <person name="Zaremba-Niedzwiedzka K."/>
            <person name="Martijn J."/>
            <person name="Lind A.E."/>
            <person name="van Eijk R."/>
            <person name="Schleper C."/>
            <person name="Guy L."/>
            <person name="Ettema T.J."/>
        </authorList>
    </citation>
    <scope>NUCLEOTIDE SEQUENCE</scope>
</reference>
<accession>A0A0F9MY18</accession>
<evidence type="ECO:0000256" key="1">
    <source>
        <dbReference type="SAM" id="Phobius"/>
    </source>
</evidence>
<keyword evidence="1" id="KW-0472">Membrane</keyword>
<organism evidence="2">
    <name type="scientific">marine sediment metagenome</name>
    <dbReference type="NCBI Taxonomy" id="412755"/>
    <lineage>
        <taxon>unclassified sequences</taxon>
        <taxon>metagenomes</taxon>
        <taxon>ecological metagenomes</taxon>
    </lineage>
</organism>